<gene>
    <name evidence="1" type="ORF">WKI58_35940</name>
</gene>
<sequence length="399" mass="42250">MHRRKVLTALRARSAKSLAATMAAFALAALPTTAPPAAAQSPEAPSAAAGFAVFTNERGAHPPGMPQYGATKATVVYDVFAYRCDAAGCTSNGGALPSQATYEAKVKEYMGTGQFGGAATAPVVLDFEDIELTQVPTGQAATNAYNLWRQLLTWTRNAAPQAPICHYGYDWQTRNQELIKQLHDDNLLNCFAPRAYFDDGQSLTAWTGRFDASVARDRAMAPSHPIYPYVNPVSFPSETYQPGNSWAHMFQNVKAKADGVVLWETSAKNANACAWVSQNSYEMGVVTGTGSSGPLRASATPPSGNCTVTRGSQVAIPVTITNTSTSTTPATQMQSIGGQAPGVGTYGTGWQYWNIPSLAPGATAQTTLYLDVAATQVTSTVLLHLKTGVSDTRLALIVL</sequence>
<accession>A0ACC6QTT6</accession>
<organism evidence="1 2">
    <name type="scientific">Streptomyces pratisoli</name>
    <dbReference type="NCBI Taxonomy" id="3139917"/>
    <lineage>
        <taxon>Bacteria</taxon>
        <taxon>Bacillati</taxon>
        <taxon>Actinomycetota</taxon>
        <taxon>Actinomycetes</taxon>
        <taxon>Kitasatosporales</taxon>
        <taxon>Streptomycetaceae</taxon>
        <taxon>Streptomyces</taxon>
    </lineage>
</organism>
<comment type="caution">
    <text evidence="1">The sequence shown here is derived from an EMBL/GenBank/DDBJ whole genome shotgun (WGS) entry which is preliminary data.</text>
</comment>
<protein>
    <submittedName>
        <fullName evidence="1">Uncharacterized protein</fullName>
    </submittedName>
</protein>
<keyword evidence="2" id="KW-1185">Reference proteome</keyword>
<evidence type="ECO:0000313" key="1">
    <source>
        <dbReference type="EMBL" id="MEJ8661838.1"/>
    </source>
</evidence>
<proteinExistence type="predicted"/>
<dbReference type="EMBL" id="JBBKAI010000002">
    <property type="protein sequence ID" value="MEJ8661838.1"/>
    <property type="molecule type" value="Genomic_DNA"/>
</dbReference>
<reference evidence="1" key="1">
    <citation type="submission" date="2024-03" db="EMBL/GenBank/DDBJ databases">
        <title>Novel Streptomyces species of biotechnological and ecological value are a feature of Machair soil.</title>
        <authorList>
            <person name="Prole J.R."/>
            <person name="Goodfellow M."/>
            <person name="Allenby N."/>
            <person name="Ward A.C."/>
        </authorList>
    </citation>
    <scope>NUCLEOTIDE SEQUENCE</scope>
    <source>
        <strain evidence="1">MS1.AVA.4</strain>
    </source>
</reference>
<dbReference type="Proteomes" id="UP001375539">
    <property type="component" value="Unassembled WGS sequence"/>
</dbReference>
<name>A0ACC6QTT6_9ACTN</name>
<evidence type="ECO:0000313" key="2">
    <source>
        <dbReference type="Proteomes" id="UP001375539"/>
    </source>
</evidence>